<dbReference type="GO" id="GO:0061799">
    <property type="term" value="F:cyclic pyranopterin monophosphate synthase activity"/>
    <property type="evidence" value="ECO:0007669"/>
    <property type="project" value="UniProtKB-EC"/>
</dbReference>
<dbReference type="PROSITE" id="PS01305">
    <property type="entry name" value="MOAA_NIFB_PQQE"/>
    <property type="match status" value="1"/>
</dbReference>
<dbReference type="GO" id="GO:0061798">
    <property type="term" value="F:GTP 3',8'-cyclase activity"/>
    <property type="evidence" value="ECO:0007669"/>
    <property type="project" value="UniProtKB-EC"/>
</dbReference>
<evidence type="ECO:0000256" key="3">
    <source>
        <dbReference type="ARBA" id="ARBA00005046"/>
    </source>
</evidence>
<evidence type="ECO:0000256" key="1">
    <source>
        <dbReference type="ARBA" id="ARBA00001637"/>
    </source>
</evidence>
<evidence type="ECO:0000313" key="23">
    <source>
        <dbReference type="Proteomes" id="UP000887566"/>
    </source>
</evidence>
<evidence type="ECO:0000256" key="20">
    <source>
        <dbReference type="ARBA" id="ARBA00063038"/>
    </source>
</evidence>
<dbReference type="InterPro" id="IPR047594">
    <property type="entry name" value="MoaC_bact/euk"/>
</dbReference>
<dbReference type="NCBIfam" id="NF006870">
    <property type="entry name" value="PRK09364.1"/>
    <property type="match status" value="1"/>
</dbReference>
<dbReference type="Pfam" id="PF06463">
    <property type="entry name" value="Mob_synth_C"/>
    <property type="match status" value="1"/>
</dbReference>
<comment type="similarity">
    <text evidence="5">In the N-terminal section; belongs to the radical SAM superfamily. MoaA family.</text>
</comment>
<dbReference type="Proteomes" id="UP000887566">
    <property type="component" value="Unplaced"/>
</dbReference>
<dbReference type="Gene3D" id="3.30.70.640">
    <property type="entry name" value="Molybdopterin cofactor biosynthesis C (MoaC) domain"/>
    <property type="match status" value="1"/>
</dbReference>
<keyword evidence="11" id="KW-0479">Metal-binding</keyword>
<evidence type="ECO:0000256" key="16">
    <source>
        <dbReference type="ARBA" id="ARBA00023150"/>
    </source>
</evidence>
<dbReference type="InterPro" id="IPR002820">
    <property type="entry name" value="Mopterin_CF_biosynth-C_dom"/>
</dbReference>
<dbReference type="InterPro" id="IPR058240">
    <property type="entry name" value="rSAM_sf"/>
</dbReference>
<dbReference type="PROSITE" id="PS51918">
    <property type="entry name" value="RADICAL_SAM"/>
    <property type="match status" value="1"/>
</dbReference>
<dbReference type="SUPFAM" id="SSF55040">
    <property type="entry name" value="Molybdenum cofactor biosynthesis protein C, MoaC"/>
    <property type="match status" value="1"/>
</dbReference>
<evidence type="ECO:0000313" key="24">
    <source>
        <dbReference type="WBParaSite" id="PSAMB.scaffold512size48568.g6445.t1"/>
    </source>
</evidence>
<feature type="region of interest" description="Disordered" evidence="21">
    <location>
        <begin position="392"/>
        <end position="441"/>
    </location>
</feature>
<comment type="cofactor">
    <cofactor evidence="2">
        <name>[4Fe-4S] cluster</name>
        <dbReference type="ChEBI" id="CHEBI:49883"/>
    </cofactor>
</comment>
<comment type="catalytic activity">
    <reaction evidence="1">
        <text>(8S)-3',8-cyclo-7,8-dihydroguanosine 5'-triphosphate = cyclic pyranopterin phosphate + diphosphate</text>
        <dbReference type="Rhea" id="RHEA:49580"/>
        <dbReference type="ChEBI" id="CHEBI:33019"/>
        <dbReference type="ChEBI" id="CHEBI:59648"/>
        <dbReference type="ChEBI" id="CHEBI:131766"/>
        <dbReference type="EC" id="4.6.1.17"/>
    </reaction>
</comment>
<evidence type="ECO:0000256" key="9">
    <source>
        <dbReference type="ARBA" id="ARBA00022485"/>
    </source>
</evidence>
<evidence type="ECO:0000256" key="12">
    <source>
        <dbReference type="ARBA" id="ARBA00022741"/>
    </source>
</evidence>
<dbReference type="InterPro" id="IPR040064">
    <property type="entry name" value="MoaA-like"/>
</dbReference>
<comment type="similarity">
    <text evidence="4">In the C-terminal section; belongs to the MoaC family.</text>
</comment>
<dbReference type="InterPro" id="IPR050105">
    <property type="entry name" value="MoCo_biosynth_MoaA/MoaC"/>
</dbReference>
<dbReference type="AlphaFoldDB" id="A0A914WSY6"/>
<dbReference type="GO" id="GO:0006777">
    <property type="term" value="P:Mo-molybdopterin cofactor biosynthetic process"/>
    <property type="evidence" value="ECO:0007669"/>
    <property type="project" value="UniProtKB-KW"/>
</dbReference>
<dbReference type="CDD" id="cd21117">
    <property type="entry name" value="Twitch_MoaA"/>
    <property type="match status" value="1"/>
</dbReference>
<protein>
    <recommendedName>
        <fullName evidence="8">Molybdenum cofactor biosynthesis protein 1</fullName>
        <ecNumber evidence="6">4.1.99.22</ecNumber>
        <ecNumber evidence="7">4.6.1.17</ecNumber>
    </recommendedName>
</protein>
<feature type="domain" description="Radical SAM core" evidence="22">
    <location>
        <begin position="45"/>
        <end position="257"/>
    </location>
</feature>
<evidence type="ECO:0000256" key="7">
    <source>
        <dbReference type="ARBA" id="ARBA00012575"/>
    </source>
</evidence>
<dbReference type="CDD" id="cd01420">
    <property type="entry name" value="MoaC_PE"/>
    <property type="match status" value="1"/>
</dbReference>
<dbReference type="Pfam" id="PF04055">
    <property type="entry name" value="Radical_SAM"/>
    <property type="match status" value="1"/>
</dbReference>
<dbReference type="InterPro" id="IPR000385">
    <property type="entry name" value="MoaA_NifB_PqqE_Fe-S-bd_CS"/>
</dbReference>
<reference evidence="24" key="1">
    <citation type="submission" date="2022-11" db="UniProtKB">
        <authorList>
            <consortium name="WormBaseParasite"/>
        </authorList>
    </citation>
    <scope>IDENTIFICATION</scope>
</reference>
<organism evidence="23 24">
    <name type="scientific">Plectus sambesii</name>
    <dbReference type="NCBI Taxonomy" id="2011161"/>
    <lineage>
        <taxon>Eukaryota</taxon>
        <taxon>Metazoa</taxon>
        <taxon>Ecdysozoa</taxon>
        <taxon>Nematoda</taxon>
        <taxon>Chromadorea</taxon>
        <taxon>Plectida</taxon>
        <taxon>Plectina</taxon>
        <taxon>Plectoidea</taxon>
        <taxon>Plectidae</taxon>
        <taxon>Plectus</taxon>
    </lineage>
</organism>
<dbReference type="WBParaSite" id="PSAMB.scaffold512size48568.g6445.t1">
    <property type="protein sequence ID" value="PSAMB.scaffold512size48568.g6445.t1"/>
    <property type="gene ID" value="PSAMB.scaffold512size48568.g6445"/>
</dbReference>
<evidence type="ECO:0000256" key="6">
    <source>
        <dbReference type="ARBA" id="ARBA00012167"/>
    </source>
</evidence>
<dbReference type="InterPro" id="IPR013483">
    <property type="entry name" value="MoaA"/>
</dbReference>
<keyword evidence="13" id="KW-0408">Iron</keyword>
<evidence type="ECO:0000256" key="18">
    <source>
        <dbReference type="ARBA" id="ARBA00048697"/>
    </source>
</evidence>
<evidence type="ECO:0000259" key="22">
    <source>
        <dbReference type="PROSITE" id="PS51918"/>
    </source>
</evidence>
<dbReference type="GO" id="GO:0051539">
    <property type="term" value="F:4 iron, 4 sulfur cluster binding"/>
    <property type="evidence" value="ECO:0007669"/>
    <property type="project" value="UniProtKB-KW"/>
</dbReference>
<evidence type="ECO:0000256" key="17">
    <source>
        <dbReference type="ARBA" id="ARBA00023239"/>
    </source>
</evidence>
<comment type="catalytic activity">
    <reaction evidence="18">
        <text>GTP + AH2 + S-adenosyl-L-methionine = (8S)-3',8-cyclo-7,8-dihydroguanosine 5'-triphosphate + 5'-deoxyadenosine + L-methionine + A + H(+)</text>
        <dbReference type="Rhea" id="RHEA:49576"/>
        <dbReference type="ChEBI" id="CHEBI:13193"/>
        <dbReference type="ChEBI" id="CHEBI:15378"/>
        <dbReference type="ChEBI" id="CHEBI:17319"/>
        <dbReference type="ChEBI" id="CHEBI:17499"/>
        <dbReference type="ChEBI" id="CHEBI:37565"/>
        <dbReference type="ChEBI" id="CHEBI:57844"/>
        <dbReference type="ChEBI" id="CHEBI:59789"/>
        <dbReference type="ChEBI" id="CHEBI:131766"/>
        <dbReference type="EC" id="4.1.99.22"/>
    </reaction>
</comment>
<dbReference type="NCBIfam" id="TIGR02666">
    <property type="entry name" value="moaA"/>
    <property type="match status" value="1"/>
</dbReference>
<keyword evidence="23" id="KW-1185">Reference proteome</keyword>
<dbReference type="InterPro" id="IPR007197">
    <property type="entry name" value="rSAM"/>
</dbReference>
<keyword evidence="17" id="KW-0456">Lyase</keyword>
<dbReference type="SFLD" id="SFLDS00029">
    <property type="entry name" value="Radical_SAM"/>
    <property type="match status" value="1"/>
</dbReference>
<accession>A0A914WSY6</accession>
<comment type="subunit">
    <text evidence="20">Isoform MOCS1A and isoform MOCS1B probably form a heterooligomer.</text>
</comment>
<dbReference type="InterPro" id="IPR006638">
    <property type="entry name" value="Elp3/MiaA/NifB-like_rSAM"/>
</dbReference>
<sequence>MAGRSCLMRLRRFQSTIASTASTVQQLASVQTTSQEHKGDVLTDTFGRQHTYLRISLTERCNLRCTYCMPAEGVPLTPNEKILSSEEIVRLAGLFVSHGVDKIRLTGGEPTVRKDLVDIVGALARLPGVTDVGMTSNGVALSRKLDSLVAAGLNRLNISLDTLHAHKYELVSRRNGFSKVWQCIEKAEHLFNPLKLNCVVMRGVNDDEVADFVALTEHRNLDVRFIEYMPFGGNKWQTKRMVAYKEMLDMIGQRWPSIDRLQDKPNDTSKAYRVHGWKGQFGFISSMSEHFCGTCNRLRITADGNLKVCLFGNAEVSLRDQMRAGATDEQLSEVIGQAVLRKKKQHAGMENLAKMPNRPMILIGDSTASYLHLFSSPSKYSAAFLQARALSTRSQSNGDDESRYASRHSSSNTSKPRDSFTPTLLTEEPEESAVSIAERSSLTGETLPGFLEDYQKRAFMAAEPRENGRQNIDASVNSFNQDGADLLEDWSDDEKSAPATKKEMKKSKQKETVVKLKAGELETTKLTHVDAEGKASMVDVSGKGITVRTASARCFVLIPSIVRDLLKENKLKKGDALAVAQLAGVIGAKRTASLIPLCHNIALSDVQVALRLNEQESRVEIESTVRSVGRTGVEMEALVACSVAALTVYDMCKAASTDMKITELRVIKKTGGKRDFVSA</sequence>
<comment type="pathway">
    <text evidence="3">Cofactor biosynthesis; molybdopterin biosynthesis.</text>
</comment>
<dbReference type="EC" id="4.1.99.22" evidence="6"/>
<dbReference type="NCBIfam" id="TIGR00581">
    <property type="entry name" value="moaC"/>
    <property type="match status" value="1"/>
</dbReference>
<evidence type="ECO:0000256" key="15">
    <source>
        <dbReference type="ARBA" id="ARBA00023134"/>
    </source>
</evidence>
<dbReference type="Pfam" id="PF01967">
    <property type="entry name" value="MoaC"/>
    <property type="match status" value="1"/>
</dbReference>
<dbReference type="HAMAP" id="MF_01225_B">
    <property type="entry name" value="MoaA_B"/>
    <property type="match status" value="1"/>
</dbReference>
<comment type="function">
    <text evidence="19">Isoform MOCS1A and isoform MOCS1B probably form a complex that catalyzes the conversion of 5'-GTP to cyclic pyranopterin monophosphate (cPMP). MOCS1A catalyzes the cyclization of GTP to (8S)-3',8-cyclo-7,8-dihydroguanosine 5'-triphosphate and MOCS1B catalyzes the subsequent conversion of (8S)-3',8-cyclo-7,8-dihydroguanosine 5'-triphosphate to cPMP.</text>
</comment>
<evidence type="ECO:0000256" key="14">
    <source>
        <dbReference type="ARBA" id="ARBA00023014"/>
    </source>
</evidence>
<dbReference type="InterPro" id="IPR023045">
    <property type="entry name" value="MoaC"/>
</dbReference>
<keyword evidence="14" id="KW-0411">Iron-sulfur</keyword>
<proteinExistence type="inferred from homology"/>
<keyword evidence="12" id="KW-0547">Nucleotide-binding</keyword>
<dbReference type="InterPro" id="IPR010505">
    <property type="entry name" value="MoaA_twitch"/>
</dbReference>
<dbReference type="SMART" id="SM00729">
    <property type="entry name" value="Elp3"/>
    <property type="match status" value="1"/>
</dbReference>
<keyword evidence="15" id="KW-0342">GTP-binding</keyword>
<dbReference type="EC" id="4.6.1.17" evidence="7"/>
<evidence type="ECO:0000256" key="13">
    <source>
        <dbReference type="ARBA" id="ARBA00023004"/>
    </source>
</evidence>
<evidence type="ECO:0000256" key="5">
    <source>
        <dbReference type="ARBA" id="ARBA00009862"/>
    </source>
</evidence>
<dbReference type="CDD" id="cd01335">
    <property type="entry name" value="Radical_SAM"/>
    <property type="match status" value="1"/>
</dbReference>
<dbReference type="PANTHER" id="PTHR22960">
    <property type="entry name" value="MOLYBDOPTERIN COFACTOR SYNTHESIS PROTEIN A"/>
    <property type="match status" value="1"/>
</dbReference>
<keyword evidence="16" id="KW-0501">Molybdenum cofactor biosynthesis</keyword>
<evidence type="ECO:0000256" key="8">
    <source>
        <dbReference type="ARBA" id="ARBA00015273"/>
    </source>
</evidence>
<evidence type="ECO:0000256" key="21">
    <source>
        <dbReference type="SAM" id="MobiDB-lite"/>
    </source>
</evidence>
<dbReference type="SFLD" id="SFLDG01386">
    <property type="entry name" value="main_SPASM_domain-containing"/>
    <property type="match status" value="1"/>
</dbReference>
<dbReference type="SUPFAM" id="SSF102114">
    <property type="entry name" value="Radical SAM enzymes"/>
    <property type="match status" value="1"/>
</dbReference>
<evidence type="ECO:0000256" key="4">
    <source>
        <dbReference type="ARBA" id="ARBA00008484"/>
    </source>
</evidence>
<evidence type="ECO:0000256" key="11">
    <source>
        <dbReference type="ARBA" id="ARBA00022723"/>
    </source>
</evidence>
<dbReference type="InterPro" id="IPR036522">
    <property type="entry name" value="MoaC_sf"/>
</dbReference>
<dbReference type="PANTHER" id="PTHR22960:SF0">
    <property type="entry name" value="MOLYBDENUM COFACTOR BIOSYNTHESIS PROTEIN 1"/>
    <property type="match status" value="1"/>
</dbReference>
<dbReference type="GO" id="GO:0046872">
    <property type="term" value="F:metal ion binding"/>
    <property type="evidence" value="ECO:0007669"/>
    <property type="project" value="UniProtKB-KW"/>
</dbReference>
<dbReference type="SFLD" id="SFLDG01383">
    <property type="entry name" value="cyclic_pyranopterin_phosphate"/>
    <property type="match status" value="1"/>
</dbReference>
<keyword evidence="9" id="KW-0004">4Fe-4S</keyword>
<evidence type="ECO:0000256" key="19">
    <source>
        <dbReference type="ARBA" id="ARBA00054222"/>
    </source>
</evidence>
<evidence type="ECO:0000256" key="2">
    <source>
        <dbReference type="ARBA" id="ARBA00001966"/>
    </source>
</evidence>
<keyword evidence="10" id="KW-0949">S-adenosyl-L-methionine</keyword>
<dbReference type="FunFam" id="3.20.20.70:FF:000117">
    <property type="entry name" value="molybdenum cofactor biosynthesis protein 1"/>
    <property type="match status" value="1"/>
</dbReference>
<dbReference type="InterPro" id="IPR013785">
    <property type="entry name" value="Aldolase_TIM"/>
</dbReference>
<dbReference type="Gene3D" id="3.20.20.70">
    <property type="entry name" value="Aldolase class I"/>
    <property type="match status" value="1"/>
</dbReference>
<dbReference type="SFLD" id="SFLDG01067">
    <property type="entry name" value="SPASM/twitch_domain_containing"/>
    <property type="match status" value="1"/>
</dbReference>
<dbReference type="GO" id="GO:0005525">
    <property type="term" value="F:GTP binding"/>
    <property type="evidence" value="ECO:0007669"/>
    <property type="project" value="UniProtKB-KW"/>
</dbReference>
<name>A0A914WSY6_9BILA</name>
<evidence type="ECO:0000256" key="10">
    <source>
        <dbReference type="ARBA" id="ARBA00022691"/>
    </source>
</evidence>